<accession>A0A1S2NW97</accession>
<dbReference type="Proteomes" id="UP000179935">
    <property type="component" value="Unassembled WGS sequence"/>
</dbReference>
<evidence type="ECO:0008006" key="4">
    <source>
        <dbReference type="Google" id="ProtNLM"/>
    </source>
</evidence>
<protein>
    <recommendedName>
        <fullName evidence="4">AB hydrolase-1 domain-containing protein</fullName>
    </recommendedName>
</protein>
<dbReference type="STRING" id="1428652.BIV24_28250"/>
<proteinExistence type="predicted"/>
<dbReference type="EMBL" id="MLYP01000088">
    <property type="protein sequence ID" value="OIJ85495.1"/>
    <property type="molecule type" value="Genomic_DNA"/>
</dbReference>
<feature type="region of interest" description="Disordered" evidence="1">
    <location>
        <begin position="52"/>
        <end position="72"/>
    </location>
</feature>
<feature type="compositionally biased region" description="Polar residues" evidence="1">
    <location>
        <begin position="62"/>
        <end position="72"/>
    </location>
</feature>
<sequence>MPGNTSVTMNFVEQGAGLPVLALHGWTPDHRLMLGCLEPVFAQRDGYRRLYPDLPGMGKSPAPQSIASSDAE</sequence>
<dbReference type="Gene3D" id="3.40.50.1820">
    <property type="entry name" value="alpha/beta hydrolase"/>
    <property type="match status" value="1"/>
</dbReference>
<organism evidence="2 3">
    <name type="scientific">Streptomyces colonosanans</name>
    <dbReference type="NCBI Taxonomy" id="1428652"/>
    <lineage>
        <taxon>Bacteria</taxon>
        <taxon>Bacillati</taxon>
        <taxon>Actinomycetota</taxon>
        <taxon>Actinomycetes</taxon>
        <taxon>Kitasatosporales</taxon>
        <taxon>Streptomycetaceae</taxon>
        <taxon>Streptomyces</taxon>
    </lineage>
</organism>
<dbReference type="RefSeq" id="WP_071369303.1">
    <property type="nucleotide sequence ID" value="NZ_MLYP01000088.1"/>
</dbReference>
<evidence type="ECO:0000313" key="3">
    <source>
        <dbReference type="Proteomes" id="UP000179935"/>
    </source>
</evidence>
<keyword evidence="3" id="KW-1185">Reference proteome</keyword>
<name>A0A1S2NW97_9ACTN</name>
<evidence type="ECO:0000313" key="2">
    <source>
        <dbReference type="EMBL" id="OIJ85495.1"/>
    </source>
</evidence>
<evidence type="ECO:0000256" key="1">
    <source>
        <dbReference type="SAM" id="MobiDB-lite"/>
    </source>
</evidence>
<dbReference type="SUPFAM" id="SSF53474">
    <property type="entry name" value="alpha/beta-Hydrolases"/>
    <property type="match status" value="1"/>
</dbReference>
<dbReference type="AlphaFoldDB" id="A0A1S2NW97"/>
<comment type="caution">
    <text evidence="2">The sequence shown here is derived from an EMBL/GenBank/DDBJ whole genome shotgun (WGS) entry which is preliminary data.</text>
</comment>
<gene>
    <name evidence="2" type="ORF">BIV24_28250</name>
</gene>
<reference evidence="2 3" key="1">
    <citation type="submission" date="2016-10" db="EMBL/GenBank/DDBJ databases">
        <title>Genome sequence of Streptomyces sp. MUSC 93.</title>
        <authorList>
            <person name="Lee L.-H."/>
            <person name="Ser H.-L."/>
            <person name="Law J.W.-F."/>
        </authorList>
    </citation>
    <scope>NUCLEOTIDE SEQUENCE [LARGE SCALE GENOMIC DNA]</scope>
    <source>
        <strain evidence="2 3">MUSC 93</strain>
    </source>
</reference>
<dbReference type="InterPro" id="IPR029058">
    <property type="entry name" value="AB_hydrolase_fold"/>
</dbReference>